<dbReference type="EMBL" id="FNYR01000032">
    <property type="protein sequence ID" value="SEJ22118.1"/>
    <property type="molecule type" value="Genomic_DNA"/>
</dbReference>
<proteinExistence type="predicted"/>
<evidence type="ECO:0000313" key="2">
    <source>
        <dbReference type="EMBL" id="SEJ22118.1"/>
    </source>
</evidence>
<accession>A0A1H6WZ62</accession>
<reference evidence="2 3" key="1">
    <citation type="submission" date="2016-10" db="EMBL/GenBank/DDBJ databases">
        <authorList>
            <person name="de Groot N.N."/>
        </authorList>
    </citation>
    <scope>NUCLEOTIDE SEQUENCE [LARGE SCALE GENOMIC DNA]</scope>
    <source>
        <strain evidence="2 3">DSM 22187</strain>
    </source>
</reference>
<gene>
    <name evidence="2" type="ORF">SAMN05444271_13214</name>
</gene>
<dbReference type="OrthoDB" id="255777at2157"/>
<keyword evidence="1" id="KW-1133">Transmembrane helix</keyword>
<keyword evidence="1" id="KW-0812">Transmembrane</keyword>
<organism evidence="2 3">
    <name type="scientific">Halohasta litchfieldiae</name>
    <dbReference type="NCBI Taxonomy" id="1073996"/>
    <lineage>
        <taxon>Archaea</taxon>
        <taxon>Methanobacteriati</taxon>
        <taxon>Methanobacteriota</taxon>
        <taxon>Stenosarchaea group</taxon>
        <taxon>Halobacteria</taxon>
        <taxon>Halobacteriales</taxon>
        <taxon>Haloferacaceae</taxon>
        <taxon>Halohasta</taxon>
    </lineage>
</organism>
<name>A0A1H6WZ62_9EURY</name>
<evidence type="ECO:0000313" key="3">
    <source>
        <dbReference type="Proteomes" id="UP000198888"/>
    </source>
</evidence>
<protein>
    <submittedName>
        <fullName evidence="2">Uncharacterized protein</fullName>
    </submittedName>
</protein>
<dbReference type="AlphaFoldDB" id="A0A1H6WZ62"/>
<evidence type="ECO:0000256" key="1">
    <source>
        <dbReference type="SAM" id="Phobius"/>
    </source>
</evidence>
<sequence>MAGLEVPTWDPQTAMLIGAILFEAIILYVGYGGLEKLVGPRLMELLVGGESGVSQ</sequence>
<dbReference type="STRING" id="1073996.SAMN05444271_13214"/>
<dbReference type="InterPro" id="IPR055934">
    <property type="entry name" value="DUF7512"/>
</dbReference>
<keyword evidence="1" id="KW-0472">Membrane</keyword>
<dbReference type="RefSeq" id="WP_177171952.1">
    <property type="nucleotide sequence ID" value="NZ_CP024845.1"/>
</dbReference>
<dbReference type="KEGG" id="hae:halTADL_2869"/>
<keyword evidence="3" id="KW-1185">Reference proteome</keyword>
<accession>A0A2H4Q5F2</accession>
<dbReference type="Proteomes" id="UP000198888">
    <property type="component" value="Unassembled WGS sequence"/>
</dbReference>
<dbReference type="GeneID" id="76389884"/>
<feature type="transmembrane region" description="Helical" evidence="1">
    <location>
        <begin position="14"/>
        <end position="34"/>
    </location>
</feature>
<dbReference type="Pfam" id="PF24352">
    <property type="entry name" value="DUF7512"/>
    <property type="match status" value="1"/>
</dbReference>